<dbReference type="Gene3D" id="3.40.50.10490">
    <property type="entry name" value="Glucose-6-phosphate isomerase like protein, domain 1"/>
    <property type="match status" value="1"/>
</dbReference>
<evidence type="ECO:0000256" key="4">
    <source>
        <dbReference type="ARBA" id="ARBA00023128"/>
    </source>
</evidence>
<protein>
    <recommendedName>
        <fullName evidence="7">Small ribosomal subunit protein uS2m</fullName>
    </recommendedName>
    <alternativeName>
        <fullName evidence="8">28S ribosomal protein S2, mitochondrial</fullName>
    </alternativeName>
</protein>
<comment type="function">
    <text evidence="6">Required for mitoribosome formation and stability, and mitochondrial translation.</text>
</comment>
<evidence type="ECO:0000256" key="7">
    <source>
        <dbReference type="ARBA" id="ARBA00071390"/>
    </source>
</evidence>
<evidence type="ECO:0000256" key="6">
    <source>
        <dbReference type="ARBA" id="ARBA00059792"/>
    </source>
</evidence>
<dbReference type="EMBL" id="LR905595">
    <property type="protein sequence ID" value="CAD7253551.1"/>
    <property type="molecule type" value="Genomic_DNA"/>
</dbReference>
<gene>
    <name evidence="9" type="ORF">DSTB1V02_LOCUS13300</name>
</gene>
<accession>A0A7R9FST4</accession>
<dbReference type="GO" id="GO:0005763">
    <property type="term" value="C:mitochondrial small ribosomal subunit"/>
    <property type="evidence" value="ECO:0007669"/>
    <property type="project" value="UniProtKB-ARBA"/>
</dbReference>
<evidence type="ECO:0000313" key="9">
    <source>
        <dbReference type="EMBL" id="CAD7253551.1"/>
    </source>
</evidence>
<comment type="subcellular location">
    <subcellularLocation>
        <location evidence="1">Mitochondrion</location>
    </subcellularLocation>
</comment>
<dbReference type="AlphaFoldDB" id="A0A7R9FST4"/>
<evidence type="ECO:0000256" key="2">
    <source>
        <dbReference type="ARBA" id="ARBA00006242"/>
    </source>
</evidence>
<dbReference type="InterPro" id="IPR001865">
    <property type="entry name" value="Ribosomal_uS2"/>
</dbReference>
<comment type="similarity">
    <text evidence="2">Belongs to the universal ribosomal protein uS2 family.</text>
</comment>
<sequence length="264" mass="29831">MLGSVRRCSHLAFARRAYATLVDPQEELRRQLCPMPVTLQTDAELLRDFKLKAPPSPPLPDFKPFVQSLVSVQDLFEARVHYGHRDGRLNPRMKGFLFGSRLGHTVFDLDQTLSLLHDALNFTAHVAYRQGVILFLSRHPPTLHLVERTAQECGEYSHCRRWRKGLFTNSEKQFGAVTRLPDLCIFLNTLDTVLEDHWAIGEAGRLAIPTVGIVDSDCNPSTITYPVPGNDDSIPAVRLYADLFKRTILEGKARRTKDEEGGKL</sequence>
<keyword evidence="10" id="KW-1185">Reference proteome</keyword>
<dbReference type="GO" id="GO:0005743">
    <property type="term" value="C:mitochondrial inner membrane"/>
    <property type="evidence" value="ECO:0007669"/>
    <property type="project" value="UniProtKB-ARBA"/>
</dbReference>
<dbReference type="InterPro" id="IPR023591">
    <property type="entry name" value="Ribosomal_uS2_flav_dom_sf"/>
</dbReference>
<dbReference type="InterPro" id="IPR005706">
    <property type="entry name" value="Ribosomal_uS2_bac/mit/plastid"/>
</dbReference>
<dbReference type="Proteomes" id="UP000677054">
    <property type="component" value="Unassembled WGS sequence"/>
</dbReference>
<keyword evidence="3" id="KW-0689">Ribosomal protein</keyword>
<keyword evidence="5" id="KW-0687">Ribonucleoprotein</keyword>
<evidence type="ECO:0000256" key="1">
    <source>
        <dbReference type="ARBA" id="ARBA00004173"/>
    </source>
</evidence>
<dbReference type="PRINTS" id="PR00395">
    <property type="entry name" value="RIBOSOMALS2"/>
</dbReference>
<name>A0A7R9FST4_9CRUS</name>
<dbReference type="GO" id="GO:0003735">
    <property type="term" value="F:structural constituent of ribosome"/>
    <property type="evidence" value="ECO:0007669"/>
    <property type="project" value="InterPro"/>
</dbReference>
<evidence type="ECO:0000256" key="5">
    <source>
        <dbReference type="ARBA" id="ARBA00023274"/>
    </source>
</evidence>
<dbReference type="PANTHER" id="PTHR12534">
    <property type="entry name" value="30S RIBOSOMAL PROTEIN S2 PROKARYOTIC AND ORGANELLAR"/>
    <property type="match status" value="1"/>
</dbReference>
<organism evidence="9">
    <name type="scientific">Darwinula stevensoni</name>
    <dbReference type="NCBI Taxonomy" id="69355"/>
    <lineage>
        <taxon>Eukaryota</taxon>
        <taxon>Metazoa</taxon>
        <taxon>Ecdysozoa</taxon>
        <taxon>Arthropoda</taxon>
        <taxon>Crustacea</taxon>
        <taxon>Oligostraca</taxon>
        <taxon>Ostracoda</taxon>
        <taxon>Podocopa</taxon>
        <taxon>Podocopida</taxon>
        <taxon>Darwinulocopina</taxon>
        <taxon>Darwinuloidea</taxon>
        <taxon>Darwinulidae</taxon>
        <taxon>Darwinula</taxon>
    </lineage>
</organism>
<dbReference type="HAMAP" id="MF_00291_B">
    <property type="entry name" value="Ribosomal_uS2_B"/>
    <property type="match status" value="1"/>
</dbReference>
<dbReference type="GO" id="GO:0006412">
    <property type="term" value="P:translation"/>
    <property type="evidence" value="ECO:0007669"/>
    <property type="project" value="InterPro"/>
</dbReference>
<dbReference type="CDD" id="cd01425">
    <property type="entry name" value="RPS2"/>
    <property type="match status" value="1"/>
</dbReference>
<dbReference type="Pfam" id="PF00318">
    <property type="entry name" value="Ribosomal_S2"/>
    <property type="match status" value="1"/>
</dbReference>
<dbReference type="OrthoDB" id="422827at2759"/>
<keyword evidence="4" id="KW-0496">Mitochondrion</keyword>
<reference evidence="9" key="1">
    <citation type="submission" date="2020-11" db="EMBL/GenBank/DDBJ databases">
        <authorList>
            <person name="Tran Van P."/>
        </authorList>
    </citation>
    <scope>NUCLEOTIDE SEQUENCE</scope>
</reference>
<proteinExistence type="inferred from homology"/>
<evidence type="ECO:0000256" key="3">
    <source>
        <dbReference type="ARBA" id="ARBA00022980"/>
    </source>
</evidence>
<evidence type="ECO:0000256" key="8">
    <source>
        <dbReference type="ARBA" id="ARBA00083109"/>
    </source>
</evidence>
<dbReference type="SUPFAM" id="SSF52313">
    <property type="entry name" value="Ribosomal protein S2"/>
    <property type="match status" value="1"/>
</dbReference>
<dbReference type="PANTHER" id="PTHR12534:SF0">
    <property type="entry name" value="SMALL RIBOSOMAL SUBUNIT PROTEIN US2M"/>
    <property type="match status" value="1"/>
</dbReference>
<evidence type="ECO:0000313" key="10">
    <source>
        <dbReference type="Proteomes" id="UP000677054"/>
    </source>
</evidence>
<dbReference type="FunFam" id="3.40.50.10490:FF:000026">
    <property type="entry name" value="28S ribosomal protein S2, mitochondrial"/>
    <property type="match status" value="1"/>
</dbReference>
<dbReference type="EMBL" id="CAJPEV010006078">
    <property type="protein sequence ID" value="CAG0903810.1"/>
    <property type="molecule type" value="Genomic_DNA"/>
</dbReference>